<dbReference type="InterPro" id="IPR036875">
    <property type="entry name" value="Znf_CCHC_sf"/>
</dbReference>
<dbReference type="SUPFAM" id="SSF57756">
    <property type="entry name" value="Retrovirus zinc finger-like domains"/>
    <property type="match status" value="1"/>
</dbReference>
<evidence type="ECO:0008006" key="4">
    <source>
        <dbReference type="Google" id="ProtNLM"/>
    </source>
</evidence>
<reference evidence="2 3" key="1">
    <citation type="submission" date="2023-10" db="EMBL/GenBank/DDBJ databases">
        <title>Genome-Wide Identification Analysis in wild type Solanum Pinnatisectum Reveals Some Genes Defensing Phytophthora Infestans.</title>
        <authorList>
            <person name="Sun C."/>
        </authorList>
    </citation>
    <scope>NUCLEOTIDE SEQUENCE [LARGE SCALE GENOMIC DNA]</scope>
    <source>
        <strain evidence="2">LQN</strain>
        <tissue evidence="2">Leaf</tissue>
    </source>
</reference>
<protein>
    <recommendedName>
        <fullName evidence="4">CCHC-type domain-containing protein</fullName>
    </recommendedName>
</protein>
<organism evidence="2 3">
    <name type="scientific">Solanum pinnatisectum</name>
    <name type="common">tansyleaf nightshade</name>
    <dbReference type="NCBI Taxonomy" id="50273"/>
    <lineage>
        <taxon>Eukaryota</taxon>
        <taxon>Viridiplantae</taxon>
        <taxon>Streptophyta</taxon>
        <taxon>Embryophyta</taxon>
        <taxon>Tracheophyta</taxon>
        <taxon>Spermatophyta</taxon>
        <taxon>Magnoliopsida</taxon>
        <taxon>eudicotyledons</taxon>
        <taxon>Gunneridae</taxon>
        <taxon>Pentapetalae</taxon>
        <taxon>asterids</taxon>
        <taxon>lamiids</taxon>
        <taxon>Solanales</taxon>
        <taxon>Solanaceae</taxon>
        <taxon>Solanoideae</taxon>
        <taxon>Solaneae</taxon>
        <taxon>Solanum</taxon>
    </lineage>
</organism>
<comment type="caution">
    <text evidence="2">The sequence shown here is derived from an EMBL/GenBank/DDBJ whole genome shotgun (WGS) entry which is preliminary data.</text>
</comment>
<feature type="region of interest" description="Disordered" evidence="1">
    <location>
        <begin position="57"/>
        <end position="78"/>
    </location>
</feature>
<dbReference type="GO" id="GO:0008270">
    <property type="term" value="F:zinc ion binding"/>
    <property type="evidence" value="ECO:0007669"/>
    <property type="project" value="InterPro"/>
</dbReference>
<sequence length="78" mass="8890">MDYLTQKFQKLVSKCGGFMKEEAHDSTTGSSDTCYKRDQPGHTMRDCPVLEVDHKKVKDQEGTRSVPAVAEEKHFSRQ</sequence>
<dbReference type="EMBL" id="JAWPEI010000005">
    <property type="protein sequence ID" value="KAK4726081.1"/>
    <property type="molecule type" value="Genomic_DNA"/>
</dbReference>
<dbReference type="AlphaFoldDB" id="A0AAV9LK52"/>
<dbReference type="GO" id="GO:0003676">
    <property type="term" value="F:nucleic acid binding"/>
    <property type="evidence" value="ECO:0007669"/>
    <property type="project" value="InterPro"/>
</dbReference>
<keyword evidence="3" id="KW-1185">Reference proteome</keyword>
<evidence type="ECO:0000256" key="1">
    <source>
        <dbReference type="SAM" id="MobiDB-lite"/>
    </source>
</evidence>
<dbReference type="Proteomes" id="UP001311915">
    <property type="component" value="Unassembled WGS sequence"/>
</dbReference>
<name>A0AAV9LK52_9SOLN</name>
<evidence type="ECO:0000313" key="3">
    <source>
        <dbReference type="Proteomes" id="UP001311915"/>
    </source>
</evidence>
<gene>
    <name evidence="2" type="ORF">R3W88_030998</name>
</gene>
<accession>A0AAV9LK52</accession>
<evidence type="ECO:0000313" key="2">
    <source>
        <dbReference type="EMBL" id="KAK4726081.1"/>
    </source>
</evidence>
<proteinExistence type="predicted"/>